<evidence type="ECO:0000313" key="1">
    <source>
        <dbReference type="EMBL" id="KAJ8643526.1"/>
    </source>
</evidence>
<reference evidence="1 2" key="1">
    <citation type="journal article" date="2022" name="Hortic Res">
        <title>A haplotype resolved chromosomal level avocado genome allows analysis of novel avocado genes.</title>
        <authorList>
            <person name="Nath O."/>
            <person name="Fletcher S.J."/>
            <person name="Hayward A."/>
            <person name="Shaw L.M."/>
            <person name="Masouleh A.K."/>
            <person name="Furtado A."/>
            <person name="Henry R.J."/>
            <person name="Mitter N."/>
        </authorList>
    </citation>
    <scope>NUCLEOTIDE SEQUENCE [LARGE SCALE GENOMIC DNA]</scope>
    <source>
        <strain evidence="2">cv. Hass</strain>
    </source>
</reference>
<dbReference type="EMBL" id="CM056810">
    <property type="protein sequence ID" value="KAJ8643526.1"/>
    <property type="molecule type" value="Genomic_DNA"/>
</dbReference>
<organism evidence="1 2">
    <name type="scientific">Persea americana</name>
    <name type="common">Avocado</name>
    <dbReference type="NCBI Taxonomy" id="3435"/>
    <lineage>
        <taxon>Eukaryota</taxon>
        <taxon>Viridiplantae</taxon>
        <taxon>Streptophyta</taxon>
        <taxon>Embryophyta</taxon>
        <taxon>Tracheophyta</taxon>
        <taxon>Spermatophyta</taxon>
        <taxon>Magnoliopsida</taxon>
        <taxon>Magnoliidae</taxon>
        <taxon>Laurales</taxon>
        <taxon>Lauraceae</taxon>
        <taxon>Persea</taxon>
    </lineage>
</organism>
<dbReference type="Proteomes" id="UP001234297">
    <property type="component" value="Chromosome 2"/>
</dbReference>
<comment type="caution">
    <text evidence="1">The sequence shown here is derived from an EMBL/GenBank/DDBJ whole genome shotgun (WGS) entry which is preliminary data.</text>
</comment>
<accession>A0ACC2MCJ3</accession>
<name>A0ACC2MCJ3_PERAE</name>
<proteinExistence type="predicted"/>
<gene>
    <name evidence="1" type="ORF">MRB53_005274</name>
</gene>
<sequence length="88" mass="9999">MAQKCAPEKCSSNSDMTWLSGVRTPGDGGDVNRSCEHGRVEGSEGPGPTTSRAEIIRIDQTRRRLYRPFFRFYCRMSCIYACKARNFQ</sequence>
<evidence type="ECO:0000313" key="2">
    <source>
        <dbReference type="Proteomes" id="UP001234297"/>
    </source>
</evidence>
<keyword evidence="2" id="KW-1185">Reference proteome</keyword>
<protein>
    <submittedName>
        <fullName evidence="1">Uncharacterized protein</fullName>
    </submittedName>
</protein>